<dbReference type="InterPro" id="IPR003356">
    <property type="entry name" value="DNA_methylase_A-5"/>
</dbReference>
<evidence type="ECO:0000259" key="5">
    <source>
        <dbReference type="Pfam" id="PF02384"/>
    </source>
</evidence>
<dbReference type="EMBL" id="AP025736">
    <property type="protein sequence ID" value="BDI21050.1"/>
    <property type="molecule type" value="Genomic_DNA"/>
</dbReference>
<evidence type="ECO:0000313" key="7">
    <source>
        <dbReference type="EMBL" id="BDI21050.1"/>
    </source>
</evidence>
<feature type="domain" description="DNA methylase adenine-specific" evidence="5">
    <location>
        <begin position="337"/>
        <end position="552"/>
    </location>
</feature>
<dbReference type="GO" id="GO:0008168">
    <property type="term" value="F:methyltransferase activity"/>
    <property type="evidence" value="ECO:0007669"/>
    <property type="project" value="UniProtKB-KW"/>
</dbReference>
<evidence type="ECO:0000256" key="2">
    <source>
        <dbReference type="ARBA" id="ARBA00022603"/>
    </source>
</evidence>
<dbReference type="Gene3D" id="3.40.50.150">
    <property type="entry name" value="Vaccinia Virus protein VP39"/>
    <property type="match status" value="1"/>
</dbReference>
<sequence length="1101" mass="128184">MTFNQDNSYAFMVGTEDDRVEALKELLGYPVLQHDPEGSNFWYLRPGEDENKALETCPIAVGFYSELNKATDKEIKKLLTSQEKQQEIYGHYSGREFEQQPVMYLLLPGETQAGRVAMVLPEDEKRLRQRQIQTFAWDEEDLQARLARLQQESLLRTNRNRIENKPLLSIPLVEWVFYPSAKTARQLAQQLAKFALQMEQAIKMMGNNLEGYLNELFQSFKRELLPELKPSLNDEKGYSFADIYAQTITYGLFTARVFSHIRNPELKFDIQNVWEKLPETNPFLKQLFKAVFENQKQIEQKQKSGDELTDTIGQIVLLLNAANMDAILSDFQHKRNQEDIVIRFYEDFLAAYKPQMRERRGVYYTPEPVVSYIVRSIDHILKIDFGLTGGLADATKIKLEKPDSKGITETHKVLITDIATGTGTFLYSVIDHIYNSLKLDKDEWSNYVSQHLLPRLLGFELLMAPYAVAHMKLGLQLAELGYKFDTLERLRVYLTNTLQDAFQIPPTDELDNWIRDEADAANKIKQEAPVMVVMGNPPYSGVSANNGTWISDLLKGKDSIKNQSTSNYFEADGKPLGERKNWLNDDYVKFIRFAQWRIEQTGYGVLAFITNHGYMDNPTFRGMRQSLMTTFDDIYVLDLHGNSKKKEQSLNGSKDENVFDIQQGVAISIFVKRQNAKQQLANVYHTDLYGLRENKYQWLKKNSITTTQWTKLKPQSPFYLFVPHNTNWQSEYECNWKVTEIFPINSTGIVTARDNFVFDFDKKSLLQRITEFRNSQFSDQLIREKYFNGKGSSKYPDGDTRGWKLPEARRKVQADPDWEKRVLPCLYRPFDIRHLYYTEWMVDWHRYQVMRHMLESKNIGFHICRQISINEWGHILATNLITDDSYVSNKTSERGYTFPLYLYPQSNSLKELEEPLCPNFSQGFLNAIIEKLGYTPTPEAIFYYIYAIFHSPTYRTRYAEFLKIDFPRVPLTSDDELFHQLATYGEELVSLHLMKSPQLDNFITKFVENDGNNLVDAAHPKYNQDAVIINKKGDKFTGVPEEVWNFYVGGYQVCQKWLKDRKGRQLTDDDIQHYQRIVVALQQTIKLMNKIDQAIPGFPIQ</sequence>
<dbReference type="PANTHER" id="PTHR33841:SF1">
    <property type="entry name" value="DNA METHYLTRANSFERASE A"/>
    <property type="match status" value="1"/>
</dbReference>
<comment type="catalytic activity">
    <reaction evidence="4">
        <text>a 2'-deoxyadenosine in DNA + S-adenosyl-L-methionine = an N(6)-methyl-2'-deoxyadenosine in DNA + S-adenosyl-L-homocysteine + H(+)</text>
        <dbReference type="Rhea" id="RHEA:15197"/>
        <dbReference type="Rhea" id="RHEA-COMP:12418"/>
        <dbReference type="Rhea" id="RHEA-COMP:12419"/>
        <dbReference type="ChEBI" id="CHEBI:15378"/>
        <dbReference type="ChEBI" id="CHEBI:57856"/>
        <dbReference type="ChEBI" id="CHEBI:59789"/>
        <dbReference type="ChEBI" id="CHEBI:90615"/>
        <dbReference type="ChEBI" id="CHEBI:90616"/>
        <dbReference type="EC" id="2.1.1.72"/>
    </reaction>
</comment>
<proteinExistence type="predicted"/>
<dbReference type="Proteomes" id="UP001055453">
    <property type="component" value="Plasmid pANSO36D"/>
</dbReference>
<dbReference type="PANTHER" id="PTHR33841">
    <property type="entry name" value="DNA METHYLTRANSFERASE YEEA-RELATED"/>
    <property type="match status" value="1"/>
</dbReference>
<keyword evidence="7" id="KW-0614">Plasmid</keyword>
<dbReference type="InterPro" id="IPR050953">
    <property type="entry name" value="N4_N6_ade-DNA_methylase"/>
</dbReference>
<reference evidence="7" key="1">
    <citation type="submission" date="2022-04" db="EMBL/GenBank/DDBJ databases">
        <title>Complete genome sequence of a cyanobacterium, Nostoc sp. SO-36, isolated in Antarctica.</title>
        <authorList>
            <person name="Kanesaki Y."/>
            <person name="Effendi D."/>
            <person name="Sakamoto T."/>
            <person name="Ohtani S."/>
            <person name="Awai K."/>
        </authorList>
    </citation>
    <scope>NUCLEOTIDE SEQUENCE</scope>
    <source>
        <strain evidence="7">SO-36</strain>
        <plasmid evidence="7">pANSO36D</plasmid>
    </source>
</reference>
<keyword evidence="3" id="KW-0808">Transferase</keyword>
<feature type="domain" description="Type ISP restriction-modification enzyme LLaBIII C-terminal specificity" evidence="6">
    <location>
        <begin position="740"/>
        <end position="1089"/>
    </location>
</feature>
<protein>
    <recommendedName>
        <fullName evidence="1">site-specific DNA-methyltransferase (adenine-specific)</fullName>
        <ecNumber evidence="1">2.1.1.72</ecNumber>
    </recommendedName>
</protein>
<name>A0ABM7ZCK3_NOSCO</name>
<dbReference type="RefSeq" id="WP_251961036.1">
    <property type="nucleotide sequence ID" value="NZ_AP025736.1"/>
</dbReference>
<evidence type="ECO:0000259" key="6">
    <source>
        <dbReference type="Pfam" id="PF18135"/>
    </source>
</evidence>
<keyword evidence="2 7" id="KW-0489">Methyltransferase</keyword>
<evidence type="ECO:0000256" key="3">
    <source>
        <dbReference type="ARBA" id="ARBA00022679"/>
    </source>
</evidence>
<organism evidence="7 8">
    <name type="scientific">Nostoc cf. commune SO-36</name>
    <dbReference type="NCBI Taxonomy" id="449208"/>
    <lineage>
        <taxon>Bacteria</taxon>
        <taxon>Bacillati</taxon>
        <taxon>Cyanobacteriota</taxon>
        <taxon>Cyanophyceae</taxon>
        <taxon>Nostocales</taxon>
        <taxon>Nostocaceae</taxon>
        <taxon>Nostoc</taxon>
    </lineage>
</organism>
<gene>
    <name evidence="7" type="ORF">ANSO36C_68520</name>
</gene>
<dbReference type="GO" id="GO:0032259">
    <property type="term" value="P:methylation"/>
    <property type="evidence" value="ECO:0007669"/>
    <property type="project" value="UniProtKB-KW"/>
</dbReference>
<accession>A0ABM7ZCK3</accession>
<dbReference type="Pfam" id="PF18135">
    <property type="entry name" value="Type_ISP_C"/>
    <property type="match status" value="1"/>
</dbReference>
<evidence type="ECO:0000313" key="8">
    <source>
        <dbReference type="Proteomes" id="UP001055453"/>
    </source>
</evidence>
<keyword evidence="8" id="KW-1185">Reference proteome</keyword>
<dbReference type="SUPFAM" id="SSF53335">
    <property type="entry name" value="S-adenosyl-L-methionine-dependent methyltransferases"/>
    <property type="match status" value="1"/>
</dbReference>
<dbReference type="InterPro" id="IPR029063">
    <property type="entry name" value="SAM-dependent_MTases_sf"/>
</dbReference>
<dbReference type="PRINTS" id="PR00507">
    <property type="entry name" value="N12N6MTFRASE"/>
</dbReference>
<geneLocation type="plasmid" evidence="7 8">
    <name>pANSO36D</name>
</geneLocation>
<dbReference type="InterPro" id="IPR041635">
    <property type="entry name" value="Type_ISP_LLaBIII_C"/>
</dbReference>
<evidence type="ECO:0000256" key="1">
    <source>
        <dbReference type="ARBA" id="ARBA00011900"/>
    </source>
</evidence>
<evidence type="ECO:0000256" key="4">
    <source>
        <dbReference type="ARBA" id="ARBA00047942"/>
    </source>
</evidence>
<dbReference type="EC" id="2.1.1.72" evidence="1"/>
<dbReference type="Pfam" id="PF02384">
    <property type="entry name" value="N6_Mtase"/>
    <property type="match status" value="1"/>
</dbReference>